<dbReference type="InterPro" id="IPR018953">
    <property type="entry name" value="AMP_nucleoside_Pase_N"/>
</dbReference>
<dbReference type="GO" id="GO:0005829">
    <property type="term" value="C:cytosol"/>
    <property type="evidence" value="ECO:0007669"/>
    <property type="project" value="TreeGrafter"/>
</dbReference>
<evidence type="ECO:0000256" key="1">
    <source>
        <dbReference type="HAMAP-Rule" id="MF_01932"/>
    </source>
</evidence>
<accession>A0A7X5F385</accession>
<dbReference type="Pfam" id="PF01048">
    <property type="entry name" value="PNP_UDP_1"/>
    <property type="match status" value="1"/>
</dbReference>
<dbReference type="Gene3D" id="3.30.1730.10">
    <property type="entry name" value="AMP nucleoside phosphorylase, N-terminal domain"/>
    <property type="match status" value="1"/>
</dbReference>
<dbReference type="GO" id="GO:0009116">
    <property type="term" value="P:nucleoside metabolic process"/>
    <property type="evidence" value="ECO:0007669"/>
    <property type="project" value="InterPro"/>
</dbReference>
<comment type="catalytic activity">
    <reaction evidence="1">
        <text>AMP + H2O = D-ribose 5-phosphate + adenine</text>
        <dbReference type="Rhea" id="RHEA:20129"/>
        <dbReference type="ChEBI" id="CHEBI:15377"/>
        <dbReference type="ChEBI" id="CHEBI:16708"/>
        <dbReference type="ChEBI" id="CHEBI:78346"/>
        <dbReference type="ChEBI" id="CHEBI:456215"/>
        <dbReference type="EC" id="3.2.2.4"/>
    </reaction>
</comment>
<evidence type="ECO:0000313" key="4">
    <source>
        <dbReference type="EMBL" id="NBN78941.1"/>
    </source>
</evidence>
<protein>
    <recommendedName>
        <fullName evidence="1">AMP nucleosidase</fullName>
        <ecNumber evidence="1">3.2.2.4</ecNumber>
    </recommendedName>
</protein>
<comment type="similarity">
    <text evidence="1">Belongs to the AMP nucleosidase family.</text>
</comment>
<dbReference type="InterPro" id="IPR037109">
    <property type="entry name" value="AMP_N_sf"/>
</dbReference>
<dbReference type="InterPro" id="IPR035994">
    <property type="entry name" value="Nucleoside_phosphorylase_sf"/>
</dbReference>
<comment type="caution">
    <text evidence="4">The sequence shown here is derived from an EMBL/GenBank/DDBJ whole genome shotgun (WGS) entry which is preliminary data.</text>
</comment>
<evidence type="ECO:0000259" key="2">
    <source>
        <dbReference type="Pfam" id="PF01048"/>
    </source>
</evidence>
<feature type="domain" description="Nucleoside phosphorylase" evidence="2">
    <location>
        <begin position="309"/>
        <end position="471"/>
    </location>
</feature>
<dbReference type="GO" id="GO:0008714">
    <property type="term" value="F:AMP nucleosidase activity"/>
    <property type="evidence" value="ECO:0007669"/>
    <property type="project" value="UniProtKB-UniRule"/>
</dbReference>
<reference evidence="5" key="1">
    <citation type="submission" date="2020-01" db="EMBL/GenBank/DDBJ databases">
        <authorList>
            <person name="Fang Y."/>
            <person name="Sun R."/>
            <person name="Nie L."/>
            <person name="He J."/>
            <person name="Hao L."/>
            <person name="Wang L."/>
            <person name="Su S."/>
            <person name="Lv E."/>
            <person name="Zhang Z."/>
            <person name="Xie R."/>
            <person name="Liu H."/>
        </authorList>
    </citation>
    <scope>NUCLEOTIDE SEQUENCE [LARGE SCALE GENOMIC DNA]</scope>
    <source>
        <strain evidence="5">XCT-53</strain>
    </source>
</reference>
<feature type="domain" description="AMP nucleoside phosphorylase N-terminal" evidence="3">
    <location>
        <begin position="55"/>
        <end position="206"/>
    </location>
</feature>
<dbReference type="PANTHER" id="PTHR43691">
    <property type="entry name" value="URIDINE PHOSPHORYLASE"/>
    <property type="match status" value="1"/>
</dbReference>
<dbReference type="CDD" id="cd17762">
    <property type="entry name" value="AMN"/>
    <property type="match status" value="1"/>
</dbReference>
<proteinExistence type="inferred from homology"/>
<dbReference type="PANTHER" id="PTHR43691:SF6">
    <property type="entry name" value="AMP NUCLEOSIDASE"/>
    <property type="match status" value="1"/>
</dbReference>
<comment type="function">
    <text evidence="1">Catalyzes the hydrolysis of the N-glycosidic bond of AMP to form adenine and ribose 5-phosphate. Involved in regulation of AMP concentrations.</text>
</comment>
<name>A0A7X5F385_9HYPH</name>
<dbReference type="InterPro" id="IPR000845">
    <property type="entry name" value="Nucleoside_phosphorylase_d"/>
</dbReference>
<dbReference type="Pfam" id="PF10423">
    <property type="entry name" value="AMNp_N"/>
    <property type="match status" value="1"/>
</dbReference>
<evidence type="ECO:0000259" key="3">
    <source>
        <dbReference type="Pfam" id="PF10423"/>
    </source>
</evidence>
<dbReference type="SUPFAM" id="SSF53167">
    <property type="entry name" value="Purine and uridine phosphorylases"/>
    <property type="match status" value="1"/>
</dbReference>
<dbReference type="EMBL" id="JAABLQ010000001">
    <property type="protein sequence ID" value="NBN78941.1"/>
    <property type="molecule type" value="Genomic_DNA"/>
</dbReference>
<organism evidence="4 5">
    <name type="scientific">Pannonibacter tanglangensis</name>
    <dbReference type="NCBI Taxonomy" id="2750084"/>
    <lineage>
        <taxon>Bacteria</taxon>
        <taxon>Pseudomonadati</taxon>
        <taxon>Pseudomonadota</taxon>
        <taxon>Alphaproteobacteria</taxon>
        <taxon>Hyphomicrobiales</taxon>
        <taxon>Stappiaceae</taxon>
        <taxon>Pannonibacter</taxon>
    </lineage>
</organism>
<dbReference type="Proteomes" id="UP000586722">
    <property type="component" value="Unassembled WGS sequence"/>
</dbReference>
<dbReference type="GO" id="GO:0044209">
    <property type="term" value="P:AMP salvage"/>
    <property type="evidence" value="ECO:0007669"/>
    <property type="project" value="InterPro"/>
</dbReference>
<dbReference type="HAMAP" id="MF_01932">
    <property type="entry name" value="AMP_nucleosidase"/>
    <property type="match status" value="1"/>
</dbReference>
<gene>
    <name evidence="1" type="primary">amn</name>
    <name evidence="4" type="ORF">GWI72_11750</name>
</gene>
<dbReference type="EC" id="3.2.2.4" evidence="1"/>
<dbReference type="InterPro" id="IPR011271">
    <property type="entry name" value="AMP_nucleosidase"/>
</dbReference>
<dbReference type="AlphaFoldDB" id="A0A7X5F385"/>
<evidence type="ECO:0000313" key="5">
    <source>
        <dbReference type="Proteomes" id="UP000586722"/>
    </source>
</evidence>
<dbReference type="NCBIfam" id="NF006142">
    <property type="entry name" value="PRK08292.1"/>
    <property type="match status" value="1"/>
</dbReference>
<dbReference type="NCBIfam" id="TIGR01717">
    <property type="entry name" value="AMP-nucleosdse"/>
    <property type="match status" value="1"/>
</dbReference>
<dbReference type="InterPro" id="IPR047039">
    <property type="entry name" value="AMN_phosphorylase"/>
</dbReference>
<dbReference type="Gene3D" id="3.40.50.1580">
    <property type="entry name" value="Nucleoside phosphorylase domain"/>
    <property type="match status" value="1"/>
</dbReference>
<keyword evidence="5" id="KW-1185">Reference proteome</keyword>
<sequence>MLLDEAEPEADPVRLITRRRNDVSNRSYRNPLLQPRSLILAPKAPLEPFTKAEDAVARLIELFERNTAFIRSAFHELTQGRVPEGRVRAFYPQIRLMTDSHSRLDSRLAYGFVSGPGVHGTTITRPDLFRQYLTHQIALLIRNHGVPIHVGDSETPIPLHFAFYDGTHVEGAASARLDRPLADTFDLPDLTLMDDSIANGTYEPLDGVMPLAPFTAPRVDYSLHRLQHYTATAAEHFQNYVLFTNYQFYIDEFCRMAEAAMADPDSGYESFVSPGNLEIRRGETEPSSGAVPAKLPQMPAYHLKRSDNSGITMVNIGVGPSNAKTITDHIAVLRPHAWLMLGHCAGLRNSQTLGDYVLAHGYVRDDNVLNHDLPVWVPIPPLAEVQVALEDAVAEVTGYTGYELKKVMRTGTVASIDNRNWELWDQRGLVQRFSQSRAIALDMESATIAANGFRFRVPYGTLLCVSDKPLHGELKLPGMATDFYKRQVAQHLEIGIRAMEKLRAMPHERLHSRKLRSFAETAFQ</sequence>
<keyword evidence="4" id="KW-0326">Glycosidase</keyword>
<keyword evidence="1 4" id="KW-0378">Hydrolase</keyword>